<dbReference type="GO" id="GO:0030544">
    <property type="term" value="F:Hsp70 protein binding"/>
    <property type="evidence" value="ECO:0007669"/>
    <property type="project" value="InterPro"/>
</dbReference>
<dbReference type="InterPro" id="IPR001623">
    <property type="entry name" value="DnaJ_domain"/>
</dbReference>
<keyword evidence="3" id="KW-1185">Reference proteome</keyword>
<dbReference type="PRINTS" id="PR00625">
    <property type="entry name" value="JDOMAIN"/>
</dbReference>
<dbReference type="SUPFAM" id="SSF46565">
    <property type="entry name" value="Chaperone J-domain"/>
    <property type="match status" value="1"/>
</dbReference>
<name>A0A699ZYG8_HAELA</name>
<organism evidence="2 3">
    <name type="scientific">Haematococcus lacustris</name>
    <name type="common">Green alga</name>
    <name type="synonym">Haematococcus pluvialis</name>
    <dbReference type="NCBI Taxonomy" id="44745"/>
    <lineage>
        <taxon>Eukaryota</taxon>
        <taxon>Viridiplantae</taxon>
        <taxon>Chlorophyta</taxon>
        <taxon>core chlorophytes</taxon>
        <taxon>Chlorophyceae</taxon>
        <taxon>CS clade</taxon>
        <taxon>Chlamydomonadales</taxon>
        <taxon>Haematococcaceae</taxon>
        <taxon>Haematococcus</taxon>
    </lineage>
</organism>
<gene>
    <name evidence="2" type="ORF">HaLaN_21461</name>
</gene>
<comment type="caution">
    <text evidence="2">The sequence shown here is derived from an EMBL/GenBank/DDBJ whole genome shotgun (WGS) entry which is preliminary data.</text>
</comment>
<sequence length="130" mass="14006">MDKNPDNRDKATAKFKEVSEAYEVLSDPAKREIYEKYGEEGLKANGAQGPGAGGRNFRNAEDIFREFFGGAGPGAGMDPFESLFHGMGGMPFGGMPGDEQPGMQPADVVFVLDEKPHPRFKLVPLSQPAG</sequence>
<accession>A0A699ZYG8</accession>
<evidence type="ECO:0000313" key="2">
    <source>
        <dbReference type="EMBL" id="GFH23786.1"/>
    </source>
</evidence>
<dbReference type="CDD" id="cd06257">
    <property type="entry name" value="DnaJ"/>
    <property type="match status" value="1"/>
</dbReference>
<dbReference type="GO" id="GO:0051082">
    <property type="term" value="F:unfolded protein binding"/>
    <property type="evidence" value="ECO:0007669"/>
    <property type="project" value="InterPro"/>
</dbReference>
<dbReference type="Proteomes" id="UP000485058">
    <property type="component" value="Unassembled WGS sequence"/>
</dbReference>
<dbReference type="InterPro" id="IPR036869">
    <property type="entry name" value="J_dom_sf"/>
</dbReference>
<dbReference type="EMBL" id="BLLF01002362">
    <property type="protein sequence ID" value="GFH23786.1"/>
    <property type="molecule type" value="Genomic_DNA"/>
</dbReference>
<evidence type="ECO:0000313" key="3">
    <source>
        <dbReference type="Proteomes" id="UP000485058"/>
    </source>
</evidence>
<evidence type="ECO:0000259" key="1">
    <source>
        <dbReference type="PROSITE" id="PS50076"/>
    </source>
</evidence>
<protein>
    <submittedName>
        <fullName evidence="2">J domain-containing protein</fullName>
    </submittedName>
</protein>
<dbReference type="Gene3D" id="1.10.287.110">
    <property type="entry name" value="DnaJ domain"/>
    <property type="match status" value="1"/>
</dbReference>
<dbReference type="AlphaFoldDB" id="A0A699ZYG8"/>
<feature type="domain" description="J" evidence="1">
    <location>
        <begin position="1"/>
        <end position="38"/>
    </location>
</feature>
<dbReference type="InterPro" id="IPR043183">
    <property type="entry name" value="DNJB2/6-like"/>
</dbReference>
<dbReference type="PANTHER" id="PTHR45168:SF3">
    <property type="entry name" value="DNAJ HEAT SHOCK PROTEIN FAMILY (HSP40) MEMBER B2"/>
    <property type="match status" value="1"/>
</dbReference>
<dbReference type="InterPro" id="IPR018253">
    <property type="entry name" value="DnaJ_domain_CS"/>
</dbReference>
<reference evidence="2 3" key="1">
    <citation type="submission" date="2020-02" db="EMBL/GenBank/DDBJ databases">
        <title>Draft genome sequence of Haematococcus lacustris strain NIES-144.</title>
        <authorList>
            <person name="Morimoto D."/>
            <person name="Nakagawa S."/>
            <person name="Yoshida T."/>
            <person name="Sawayama S."/>
        </authorList>
    </citation>
    <scope>NUCLEOTIDE SEQUENCE [LARGE SCALE GENOMIC DNA]</scope>
    <source>
        <strain evidence="2 3">NIES-144</strain>
    </source>
</reference>
<dbReference type="PROSITE" id="PS50076">
    <property type="entry name" value="DNAJ_2"/>
    <property type="match status" value="1"/>
</dbReference>
<dbReference type="PANTHER" id="PTHR45168">
    <property type="entry name" value="DNAJ HOMOLOG SUBFAMILY B MEMBER 2"/>
    <property type="match status" value="1"/>
</dbReference>
<dbReference type="Pfam" id="PF00226">
    <property type="entry name" value="DnaJ"/>
    <property type="match status" value="1"/>
</dbReference>
<dbReference type="PROSITE" id="PS00636">
    <property type="entry name" value="DNAJ_1"/>
    <property type="match status" value="1"/>
</dbReference>
<proteinExistence type="predicted"/>